<keyword evidence="1" id="KW-1133">Transmembrane helix</keyword>
<proteinExistence type="predicted"/>
<feature type="transmembrane region" description="Helical" evidence="1">
    <location>
        <begin position="78"/>
        <end position="98"/>
    </location>
</feature>
<comment type="caution">
    <text evidence="2">The sequence shown here is derived from an EMBL/GenBank/DDBJ whole genome shotgun (WGS) entry which is preliminary data.</text>
</comment>
<keyword evidence="1" id="KW-0472">Membrane</keyword>
<accession>A0A1F7YIM2</accession>
<dbReference type="EMBL" id="MGGI01000013">
    <property type="protein sequence ID" value="OGM26375.1"/>
    <property type="molecule type" value="Genomic_DNA"/>
</dbReference>
<feature type="transmembrane region" description="Helical" evidence="1">
    <location>
        <begin position="110"/>
        <end position="137"/>
    </location>
</feature>
<sequence length="147" mass="17293">MDIAKKHFLVVALLWIFAPMAWVLMWQDKRYHTWFPTLLWINGIIFTIVFTTQAFLILPKLTYFYAKYNIHSLPRFNNAIAIFLIIFAVFQIIFGFHLKKKIQKKGKILDHYMGIIFVILSLDFLLGILTGLLSLLLPVNKMTFSPR</sequence>
<protein>
    <submittedName>
        <fullName evidence="2">Uncharacterized protein</fullName>
    </submittedName>
</protein>
<name>A0A1F7YIM2_9BACT</name>
<evidence type="ECO:0000313" key="2">
    <source>
        <dbReference type="EMBL" id="OGM26375.1"/>
    </source>
</evidence>
<feature type="transmembrane region" description="Helical" evidence="1">
    <location>
        <begin position="38"/>
        <end position="58"/>
    </location>
</feature>
<keyword evidence="1" id="KW-0812">Transmembrane</keyword>
<organism evidence="2 3">
    <name type="scientific">Candidatus Woesebacteria bacterium RIFCSPHIGHO2_01_FULL_39_28</name>
    <dbReference type="NCBI Taxonomy" id="1802496"/>
    <lineage>
        <taxon>Bacteria</taxon>
        <taxon>Candidatus Woeseibacteriota</taxon>
    </lineage>
</organism>
<gene>
    <name evidence="2" type="ORF">A2627_05780</name>
</gene>
<dbReference type="AlphaFoldDB" id="A0A1F7YIM2"/>
<dbReference type="Proteomes" id="UP000178851">
    <property type="component" value="Unassembled WGS sequence"/>
</dbReference>
<evidence type="ECO:0000256" key="1">
    <source>
        <dbReference type="SAM" id="Phobius"/>
    </source>
</evidence>
<reference evidence="2 3" key="1">
    <citation type="journal article" date="2016" name="Nat. Commun.">
        <title>Thousands of microbial genomes shed light on interconnected biogeochemical processes in an aquifer system.</title>
        <authorList>
            <person name="Anantharaman K."/>
            <person name="Brown C.T."/>
            <person name="Hug L.A."/>
            <person name="Sharon I."/>
            <person name="Castelle C.J."/>
            <person name="Probst A.J."/>
            <person name="Thomas B.C."/>
            <person name="Singh A."/>
            <person name="Wilkins M.J."/>
            <person name="Karaoz U."/>
            <person name="Brodie E.L."/>
            <person name="Williams K.H."/>
            <person name="Hubbard S.S."/>
            <person name="Banfield J.F."/>
        </authorList>
    </citation>
    <scope>NUCLEOTIDE SEQUENCE [LARGE SCALE GENOMIC DNA]</scope>
</reference>
<evidence type="ECO:0000313" key="3">
    <source>
        <dbReference type="Proteomes" id="UP000178851"/>
    </source>
</evidence>
<feature type="transmembrane region" description="Helical" evidence="1">
    <location>
        <begin position="6"/>
        <end position="26"/>
    </location>
</feature>